<dbReference type="Proteomes" id="UP000179807">
    <property type="component" value="Unassembled WGS sequence"/>
</dbReference>
<reference evidence="2" key="1">
    <citation type="submission" date="2016-10" db="EMBL/GenBank/DDBJ databases">
        <authorList>
            <person name="Benchimol M."/>
            <person name="Almeida L.G."/>
            <person name="Vasconcelos A.T."/>
            <person name="Perreira-Neves A."/>
            <person name="Rosa I.A."/>
            <person name="Tasca T."/>
            <person name="Bogo M.R."/>
            <person name="de Souza W."/>
        </authorList>
    </citation>
    <scope>NUCLEOTIDE SEQUENCE [LARGE SCALE GENOMIC DNA]</scope>
    <source>
        <strain evidence="2">K</strain>
    </source>
</reference>
<keyword evidence="3" id="KW-1185">Reference proteome</keyword>
<dbReference type="EMBL" id="MLAK01000993">
    <property type="protein sequence ID" value="OHS99662.1"/>
    <property type="molecule type" value="Genomic_DNA"/>
</dbReference>
<dbReference type="VEuPathDB" id="TrichDB:TRFO_08293"/>
<feature type="region of interest" description="Disordered" evidence="1">
    <location>
        <begin position="1"/>
        <end position="61"/>
    </location>
</feature>
<sequence length="81" mass="9650">MKRKPSEKEIIEEKNHPEEEFSSEDNDGYEFSEENQAEEEELNEPHESSDHTESEDSEIKQILEMRIPVIGKKTYEEEESY</sequence>
<evidence type="ECO:0000313" key="3">
    <source>
        <dbReference type="Proteomes" id="UP000179807"/>
    </source>
</evidence>
<dbReference type="AlphaFoldDB" id="A0A1J4JKM1"/>
<evidence type="ECO:0000256" key="1">
    <source>
        <dbReference type="SAM" id="MobiDB-lite"/>
    </source>
</evidence>
<protein>
    <submittedName>
        <fullName evidence="2">Uncharacterized protein</fullName>
    </submittedName>
</protein>
<feature type="compositionally biased region" description="Basic and acidic residues" evidence="1">
    <location>
        <begin position="43"/>
        <end position="61"/>
    </location>
</feature>
<dbReference type="GeneID" id="94828902"/>
<name>A0A1J4JKM1_9EUKA</name>
<comment type="caution">
    <text evidence="2">The sequence shown here is derived from an EMBL/GenBank/DDBJ whole genome shotgun (WGS) entry which is preliminary data.</text>
</comment>
<evidence type="ECO:0000313" key="2">
    <source>
        <dbReference type="EMBL" id="OHS99662.1"/>
    </source>
</evidence>
<feature type="compositionally biased region" description="Acidic residues" evidence="1">
    <location>
        <begin position="20"/>
        <end position="42"/>
    </location>
</feature>
<gene>
    <name evidence="2" type="ORF">TRFO_08293</name>
</gene>
<feature type="compositionally biased region" description="Basic and acidic residues" evidence="1">
    <location>
        <begin position="1"/>
        <end position="19"/>
    </location>
</feature>
<organism evidence="2 3">
    <name type="scientific">Tritrichomonas foetus</name>
    <dbReference type="NCBI Taxonomy" id="1144522"/>
    <lineage>
        <taxon>Eukaryota</taxon>
        <taxon>Metamonada</taxon>
        <taxon>Parabasalia</taxon>
        <taxon>Tritrichomonadida</taxon>
        <taxon>Tritrichomonadidae</taxon>
        <taxon>Tritrichomonas</taxon>
    </lineage>
</organism>
<accession>A0A1J4JKM1</accession>
<dbReference type="RefSeq" id="XP_068352799.1">
    <property type="nucleotide sequence ID" value="XM_068494198.1"/>
</dbReference>
<proteinExistence type="predicted"/>